<feature type="chain" id="PRO_5030960140" description="EGF-like domain-containing protein" evidence="1">
    <location>
        <begin position="20"/>
        <end position="100"/>
    </location>
</feature>
<evidence type="ECO:0008006" key="4">
    <source>
        <dbReference type="Google" id="ProtNLM"/>
    </source>
</evidence>
<protein>
    <recommendedName>
        <fullName evidence="4">EGF-like domain-containing protein</fullName>
    </recommendedName>
</protein>
<organism evidence="2 3">
    <name type="scientific">Rhizobium giardinii</name>
    <dbReference type="NCBI Taxonomy" id="56731"/>
    <lineage>
        <taxon>Bacteria</taxon>
        <taxon>Pseudomonadati</taxon>
        <taxon>Pseudomonadota</taxon>
        <taxon>Alphaproteobacteria</taxon>
        <taxon>Hyphomicrobiales</taxon>
        <taxon>Rhizobiaceae</taxon>
        <taxon>Rhizobium/Agrobacterium group</taxon>
        <taxon>Rhizobium</taxon>
    </lineage>
</organism>
<reference evidence="2 3" key="1">
    <citation type="submission" date="2020-08" db="EMBL/GenBank/DDBJ databases">
        <title>Genomic Encyclopedia of Type Strains, Phase IV (KMG-V): Genome sequencing to study the core and pangenomes of soil and plant-associated prokaryotes.</title>
        <authorList>
            <person name="Whitman W."/>
        </authorList>
    </citation>
    <scope>NUCLEOTIDE SEQUENCE [LARGE SCALE GENOMIC DNA]</scope>
    <source>
        <strain evidence="2 3">SEMIA 4084</strain>
    </source>
</reference>
<dbReference type="Proteomes" id="UP000585507">
    <property type="component" value="Unassembled WGS sequence"/>
</dbReference>
<feature type="signal peptide" evidence="1">
    <location>
        <begin position="1"/>
        <end position="19"/>
    </location>
</feature>
<accession>A0A7W8XC72</accession>
<dbReference type="AlphaFoldDB" id="A0A7W8XC72"/>
<dbReference type="EMBL" id="JACHBK010000021">
    <property type="protein sequence ID" value="MBB5539496.1"/>
    <property type="molecule type" value="Genomic_DNA"/>
</dbReference>
<evidence type="ECO:0000256" key="1">
    <source>
        <dbReference type="SAM" id="SignalP"/>
    </source>
</evidence>
<keyword evidence="1" id="KW-0732">Signal</keyword>
<keyword evidence="3" id="KW-1185">Reference proteome</keyword>
<sequence length="100" mass="10820">MRITAILAMLALTMTVAEAASRLGGSQGLNFSCDVNTGVCKCDGRWEGADCKGMLPNCKLTDSTGDIWKNCDIGKGCQCRMFMTAPKQKPGFRQPLQKIN</sequence>
<comment type="caution">
    <text evidence="2">The sequence shown here is derived from an EMBL/GenBank/DDBJ whole genome shotgun (WGS) entry which is preliminary data.</text>
</comment>
<evidence type="ECO:0000313" key="2">
    <source>
        <dbReference type="EMBL" id="MBB5539496.1"/>
    </source>
</evidence>
<gene>
    <name evidence="2" type="ORF">GGD55_006246</name>
</gene>
<proteinExistence type="predicted"/>
<name>A0A7W8XC72_9HYPH</name>
<evidence type="ECO:0000313" key="3">
    <source>
        <dbReference type="Proteomes" id="UP000585507"/>
    </source>
</evidence>